<accession>C5LBQ9</accession>
<evidence type="ECO:0000313" key="3">
    <source>
        <dbReference type="Proteomes" id="UP000007800"/>
    </source>
</evidence>
<dbReference type="GeneID" id="9064609"/>
<dbReference type="InParanoid" id="C5LBQ9"/>
<dbReference type="CDD" id="cd09270">
    <property type="entry name" value="RNase_H2-B"/>
    <property type="match status" value="1"/>
</dbReference>
<dbReference type="Proteomes" id="UP000007800">
    <property type="component" value="Unassembled WGS sequence"/>
</dbReference>
<dbReference type="Pfam" id="PF17745">
    <property type="entry name" value="Ydr279_N"/>
    <property type="match status" value="1"/>
</dbReference>
<dbReference type="GO" id="GO:0005654">
    <property type="term" value="C:nucleoplasm"/>
    <property type="evidence" value="ECO:0007669"/>
    <property type="project" value="TreeGrafter"/>
</dbReference>
<keyword evidence="3" id="KW-1185">Reference proteome</keyword>
<sequence>MPAAQRWKCRLFFSRIDLAQEKAEVLRLPHPSDGKPANFLVTFKGRLFEVNSFERSGYNRGSIFVGDDTLVRDPHVLIGTEVPPVSILLPLLMAQENNVERFVSFTDIILNASTEYSNCREAFKHMDKVYRFSMDRLVAWLAVVVRKTTEYAMSSDLYFTEVGECATEELKKERLTRFVCELCYHFAIGNADLVAKVGQRLGVDVSQALIASPVKRSNLPAPSAEVAATMNQKRNRQSEANKVDAKRARLEQAAKGCKKISSFFTKVPSKSSH</sequence>
<name>C5LBQ9_PERM5</name>
<dbReference type="OrthoDB" id="29098at2759"/>
<proteinExistence type="predicted"/>
<dbReference type="Gene3D" id="2.20.25.530">
    <property type="match status" value="1"/>
</dbReference>
<dbReference type="GO" id="GO:0032299">
    <property type="term" value="C:ribonuclease H2 complex"/>
    <property type="evidence" value="ECO:0007669"/>
    <property type="project" value="InterPro"/>
</dbReference>
<dbReference type="InterPro" id="IPR040456">
    <property type="entry name" value="RNase_H2_suB"/>
</dbReference>
<dbReference type="RefSeq" id="XP_002774064.1">
    <property type="nucleotide sequence ID" value="XM_002774018.1"/>
</dbReference>
<dbReference type="OMA" id="YSNCREA"/>
<protein>
    <recommendedName>
        <fullName evidence="1">Rnh202 triple barrel domain-containing protein</fullName>
    </recommendedName>
</protein>
<evidence type="ECO:0000313" key="2">
    <source>
        <dbReference type="EMBL" id="EER05880.1"/>
    </source>
</evidence>
<dbReference type="EMBL" id="GG680918">
    <property type="protein sequence ID" value="EER05880.1"/>
    <property type="molecule type" value="Genomic_DNA"/>
</dbReference>
<organism evidence="3">
    <name type="scientific">Perkinsus marinus (strain ATCC 50983 / TXsc)</name>
    <dbReference type="NCBI Taxonomy" id="423536"/>
    <lineage>
        <taxon>Eukaryota</taxon>
        <taxon>Sar</taxon>
        <taxon>Alveolata</taxon>
        <taxon>Perkinsozoa</taxon>
        <taxon>Perkinsea</taxon>
        <taxon>Perkinsida</taxon>
        <taxon>Perkinsidae</taxon>
        <taxon>Perkinsus</taxon>
    </lineage>
</organism>
<dbReference type="AlphaFoldDB" id="C5LBQ9"/>
<dbReference type="PANTHER" id="PTHR13383">
    <property type="entry name" value="RIBONUCLEASE H2 SUBUNIT B"/>
    <property type="match status" value="1"/>
</dbReference>
<reference evidence="2 3" key="1">
    <citation type="submission" date="2008-07" db="EMBL/GenBank/DDBJ databases">
        <authorList>
            <person name="El-Sayed N."/>
            <person name="Caler E."/>
            <person name="Inman J."/>
            <person name="Amedeo P."/>
            <person name="Hass B."/>
            <person name="Wortman J."/>
        </authorList>
    </citation>
    <scope>NUCLEOTIDE SEQUENCE [LARGE SCALE GENOMIC DNA]</scope>
    <source>
        <strain evidence="3">ATCC 50983 / TXsc</strain>
    </source>
</reference>
<dbReference type="PANTHER" id="PTHR13383:SF11">
    <property type="entry name" value="RIBONUCLEASE H2 SUBUNIT B"/>
    <property type="match status" value="1"/>
</dbReference>
<dbReference type="InterPro" id="IPR041195">
    <property type="entry name" value="Rnh202_N"/>
</dbReference>
<evidence type="ECO:0000259" key="1">
    <source>
        <dbReference type="Pfam" id="PF17745"/>
    </source>
</evidence>
<dbReference type="GO" id="GO:0006401">
    <property type="term" value="P:RNA catabolic process"/>
    <property type="evidence" value="ECO:0007669"/>
    <property type="project" value="TreeGrafter"/>
</dbReference>
<gene>
    <name evidence="2" type="ORF">Pmar_PMAR011936</name>
</gene>
<feature type="domain" description="Rnh202 triple barrel" evidence="1">
    <location>
        <begin position="20"/>
        <end position="80"/>
    </location>
</feature>